<dbReference type="Proteomes" id="UP000729402">
    <property type="component" value="Unassembled WGS sequence"/>
</dbReference>
<keyword evidence="3" id="KW-1185">Reference proteome</keyword>
<feature type="region of interest" description="Disordered" evidence="1">
    <location>
        <begin position="43"/>
        <end position="69"/>
    </location>
</feature>
<gene>
    <name evidence="2" type="ORF">GUJ93_ZPchr0006g44944</name>
</gene>
<evidence type="ECO:0000313" key="3">
    <source>
        <dbReference type="Proteomes" id="UP000729402"/>
    </source>
</evidence>
<sequence length="132" mass="14197">MELHSSLASLHYTYPSHSPTTSYDPSIPFTMYSKGDKRCKRKEVTAPAEGNVKKRVVEQSSGTGGSSTENTLLSALHKEITGVPSTKVQAVKQSTVLSCSSNLLPQLLGVWDLKFIRSSAGAGTWQSGVTRP</sequence>
<comment type="caution">
    <text evidence="2">The sequence shown here is derived from an EMBL/GenBank/DDBJ whole genome shotgun (WGS) entry which is preliminary data.</text>
</comment>
<reference evidence="2" key="2">
    <citation type="submission" date="2021-02" db="EMBL/GenBank/DDBJ databases">
        <authorList>
            <person name="Kimball J.A."/>
            <person name="Haas M.W."/>
            <person name="Macchietto M."/>
            <person name="Kono T."/>
            <person name="Duquette J."/>
            <person name="Shao M."/>
        </authorList>
    </citation>
    <scope>NUCLEOTIDE SEQUENCE</scope>
    <source>
        <tissue evidence="2">Fresh leaf tissue</tissue>
    </source>
</reference>
<evidence type="ECO:0000256" key="1">
    <source>
        <dbReference type="SAM" id="MobiDB-lite"/>
    </source>
</evidence>
<name>A0A8J5W315_ZIZPA</name>
<dbReference type="EMBL" id="JAAALK010000283">
    <property type="protein sequence ID" value="KAG8071944.1"/>
    <property type="molecule type" value="Genomic_DNA"/>
</dbReference>
<protein>
    <submittedName>
        <fullName evidence="2">Uncharacterized protein</fullName>
    </submittedName>
</protein>
<dbReference type="AlphaFoldDB" id="A0A8J5W315"/>
<evidence type="ECO:0000313" key="2">
    <source>
        <dbReference type="EMBL" id="KAG8071944.1"/>
    </source>
</evidence>
<proteinExistence type="predicted"/>
<reference evidence="2" key="1">
    <citation type="journal article" date="2021" name="bioRxiv">
        <title>Whole Genome Assembly and Annotation of Northern Wild Rice, Zizania palustris L., Supports a Whole Genome Duplication in the Zizania Genus.</title>
        <authorList>
            <person name="Haas M."/>
            <person name="Kono T."/>
            <person name="Macchietto M."/>
            <person name="Millas R."/>
            <person name="McGilp L."/>
            <person name="Shao M."/>
            <person name="Duquette J."/>
            <person name="Hirsch C.N."/>
            <person name="Kimball J."/>
        </authorList>
    </citation>
    <scope>NUCLEOTIDE SEQUENCE</scope>
    <source>
        <tissue evidence="2">Fresh leaf tissue</tissue>
    </source>
</reference>
<accession>A0A8J5W315</accession>
<organism evidence="2 3">
    <name type="scientific">Zizania palustris</name>
    <name type="common">Northern wild rice</name>
    <dbReference type="NCBI Taxonomy" id="103762"/>
    <lineage>
        <taxon>Eukaryota</taxon>
        <taxon>Viridiplantae</taxon>
        <taxon>Streptophyta</taxon>
        <taxon>Embryophyta</taxon>
        <taxon>Tracheophyta</taxon>
        <taxon>Spermatophyta</taxon>
        <taxon>Magnoliopsida</taxon>
        <taxon>Liliopsida</taxon>
        <taxon>Poales</taxon>
        <taxon>Poaceae</taxon>
        <taxon>BOP clade</taxon>
        <taxon>Oryzoideae</taxon>
        <taxon>Oryzeae</taxon>
        <taxon>Zizaniinae</taxon>
        <taxon>Zizania</taxon>
    </lineage>
</organism>